<accession>A0A2K1JU07</accession>
<dbReference type="InParanoid" id="A0A2K1JU07"/>
<reference evidence="2" key="3">
    <citation type="submission" date="2020-12" db="UniProtKB">
        <authorList>
            <consortium name="EnsemblPlants"/>
        </authorList>
    </citation>
    <scope>IDENTIFICATION</scope>
</reference>
<sequence length="80" mass="9233">MRPSVKHLLCLVDVSPSFASCRMFCISSMFGRNHWSFCTRLRLTASNKMQLPMYPNSCAEKKSLQFLPQLDCRLHTFSSN</sequence>
<keyword evidence="3" id="KW-1185">Reference proteome</keyword>
<protein>
    <submittedName>
        <fullName evidence="1 2">Uncharacterized protein</fullName>
    </submittedName>
</protein>
<evidence type="ECO:0000313" key="2">
    <source>
        <dbReference type="EnsemblPlants" id="PAC:32958707.CDS.1"/>
    </source>
</evidence>
<proteinExistence type="predicted"/>
<evidence type="ECO:0000313" key="1">
    <source>
        <dbReference type="EMBL" id="PNR45014.1"/>
    </source>
</evidence>
<reference evidence="1 3" key="1">
    <citation type="journal article" date="2008" name="Science">
        <title>The Physcomitrella genome reveals evolutionary insights into the conquest of land by plants.</title>
        <authorList>
            <person name="Rensing S."/>
            <person name="Lang D."/>
            <person name="Zimmer A."/>
            <person name="Terry A."/>
            <person name="Salamov A."/>
            <person name="Shapiro H."/>
            <person name="Nishiyama T."/>
            <person name="Perroud P.-F."/>
            <person name="Lindquist E."/>
            <person name="Kamisugi Y."/>
            <person name="Tanahashi T."/>
            <person name="Sakakibara K."/>
            <person name="Fujita T."/>
            <person name="Oishi K."/>
            <person name="Shin-I T."/>
            <person name="Kuroki Y."/>
            <person name="Toyoda A."/>
            <person name="Suzuki Y."/>
            <person name="Hashimoto A."/>
            <person name="Yamaguchi K."/>
            <person name="Sugano A."/>
            <person name="Kohara Y."/>
            <person name="Fujiyama A."/>
            <person name="Anterola A."/>
            <person name="Aoki S."/>
            <person name="Ashton N."/>
            <person name="Barbazuk W.B."/>
            <person name="Barker E."/>
            <person name="Bennetzen J."/>
            <person name="Bezanilla M."/>
            <person name="Blankenship R."/>
            <person name="Cho S.H."/>
            <person name="Dutcher S."/>
            <person name="Estelle M."/>
            <person name="Fawcett J.A."/>
            <person name="Gundlach H."/>
            <person name="Hanada K."/>
            <person name="Heyl A."/>
            <person name="Hicks K.A."/>
            <person name="Hugh J."/>
            <person name="Lohr M."/>
            <person name="Mayer K."/>
            <person name="Melkozernov A."/>
            <person name="Murata T."/>
            <person name="Nelson D."/>
            <person name="Pils B."/>
            <person name="Prigge M."/>
            <person name="Reiss B."/>
            <person name="Renner T."/>
            <person name="Rombauts S."/>
            <person name="Rushton P."/>
            <person name="Sanderfoot A."/>
            <person name="Schween G."/>
            <person name="Shiu S.-H."/>
            <person name="Stueber K."/>
            <person name="Theodoulou F.L."/>
            <person name="Tu H."/>
            <person name="Van de Peer Y."/>
            <person name="Verrier P.J."/>
            <person name="Waters E."/>
            <person name="Wood A."/>
            <person name="Yang L."/>
            <person name="Cove D."/>
            <person name="Cuming A."/>
            <person name="Hasebe M."/>
            <person name="Lucas S."/>
            <person name="Mishler D.B."/>
            <person name="Reski R."/>
            <person name="Grigoriev I."/>
            <person name="Quatrano R.S."/>
            <person name="Boore J.L."/>
        </authorList>
    </citation>
    <scope>NUCLEOTIDE SEQUENCE [LARGE SCALE GENOMIC DNA]</scope>
    <source>
        <strain evidence="2 3">cv. Gransden 2004</strain>
    </source>
</reference>
<dbReference type="EMBL" id="ABEU02000011">
    <property type="protein sequence ID" value="PNR45014.1"/>
    <property type="molecule type" value="Genomic_DNA"/>
</dbReference>
<gene>
    <name evidence="1" type="ORF">PHYPA_014784</name>
</gene>
<dbReference type="AlphaFoldDB" id="A0A2K1JU07"/>
<reference evidence="1 3" key="2">
    <citation type="journal article" date="2018" name="Plant J.">
        <title>The Physcomitrella patens chromosome-scale assembly reveals moss genome structure and evolution.</title>
        <authorList>
            <person name="Lang D."/>
            <person name="Ullrich K.K."/>
            <person name="Murat F."/>
            <person name="Fuchs J."/>
            <person name="Jenkins J."/>
            <person name="Haas F.B."/>
            <person name="Piednoel M."/>
            <person name="Gundlach H."/>
            <person name="Van Bel M."/>
            <person name="Meyberg R."/>
            <person name="Vives C."/>
            <person name="Morata J."/>
            <person name="Symeonidi A."/>
            <person name="Hiss M."/>
            <person name="Muchero W."/>
            <person name="Kamisugi Y."/>
            <person name="Saleh O."/>
            <person name="Blanc G."/>
            <person name="Decker E.L."/>
            <person name="van Gessel N."/>
            <person name="Grimwood J."/>
            <person name="Hayes R.D."/>
            <person name="Graham S.W."/>
            <person name="Gunter L.E."/>
            <person name="McDaniel S.F."/>
            <person name="Hoernstein S.N.W."/>
            <person name="Larsson A."/>
            <person name="Li F.W."/>
            <person name="Perroud P.F."/>
            <person name="Phillips J."/>
            <person name="Ranjan P."/>
            <person name="Rokshar D.S."/>
            <person name="Rothfels C.J."/>
            <person name="Schneider L."/>
            <person name="Shu S."/>
            <person name="Stevenson D.W."/>
            <person name="Thummler F."/>
            <person name="Tillich M."/>
            <person name="Villarreal Aguilar J.C."/>
            <person name="Widiez T."/>
            <person name="Wong G.K."/>
            <person name="Wymore A."/>
            <person name="Zhang Y."/>
            <person name="Zimmer A.D."/>
            <person name="Quatrano R.S."/>
            <person name="Mayer K.F.X."/>
            <person name="Goodstein D."/>
            <person name="Casacuberta J.M."/>
            <person name="Vandepoele K."/>
            <person name="Reski R."/>
            <person name="Cuming A.C."/>
            <person name="Tuskan G.A."/>
            <person name="Maumus F."/>
            <person name="Salse J."/>
            <person name="Schmutz J."/>
            <person name="Rensing S.A."/>
        </authorList>
    </citation>
    <scope>NUCLEOTIDE SEQUENCE [LARGE SCALE GENOMIC DNA]</scope>
    <source>
        <strain evidence="2 3">cv. Gransden 2004</strain>
    </source>
</reference>
<dbReference type="Proteomes" id="UP000006727">
    <property type="component" value="Chromosome 11"/>
</dbReference>
<dbReference type="EnsemblPlants" id="Pp3c11_8927V3.1">
    <property type="protein sequence ID" value="PAC:32958707.CDS.1"/>
    <property type="gene ID" value="Pp3c11_8927"/>
</dbReference>
<evidence type="ECO:0000313" key="3">
    <source>
        <dbReference type="Proteomes" id="UP000006727"/>
    </source>
</evidence>
<organism evidence="1">
    <name type="scientific">Physcomitrium patens</name>
    <name type="common">Spreading-leaved earth moss</name>
    <name type="synonym">Physcomitrella patens</name>
    <dbReference type="NCBI Taxonomy" id="3218"/>
    <lineage>
        <taxon>Eukaryota</taxon>
        <taxon>Viridiplantae</taxon>
        <taxon>Streptophyta</taxon>
        <taxon>Embryophyta</taxon>
        <taxon>Bryophyta</taxon>
        <taxon>Bryophytina</taxon>
        <taxon>Bryopsida</taxon>
        <taxon>Funariidae</taxon>
        <taxon>Funariales</taxon>
        <taxon>Funariaceae</taxon>
        <taxon>Physcomitrium</taxon>
    </lineage>
</organism>
<dbReference type="Gramene" id="Pp3c11_8927V3.1">
    <property type="protein sequence ID" value="PAC:32958707.CDS.1"/>
    <property type="gene ID" value="Pp3c11_8927"/>
</dbReference>
<name>A0A2K1JU07_PHYPA</name>